<dbReference type="GO" id="GO:0006811">
    <property type="term" value="P:monoatomic ion transport"/>
    <property type="evidence" value="ECO:0007669"/>
    <property type="project" value="InterPro"/>
</dbReference>
<proteinExistence type="predicted"/>
<feature type="region of interest" description="Disordered" evidence="1">
    <location>
        <begin position="467"/>
        <end position="489"/>
    </location>
</feature>
<accession>A0A9D4TH15</accession>
<sequence length="897" mass="94680">MWRRMSNWSAELTGRLMYKYYNWRKDTLSDLQLFLLFNVGLFLLGAGIEGAILRGSDDMPDTTAAAAAAMAAAKSGDVTVEVEEAWLNLYSVFKTVFGQEMPGLDSSFIHQLFSVATVIGGLGSFALVLALVEQVVLEVLEVNVKVGSCVYEQGHTVLLCWCESAGETEQVTRMLKQLCLAYRASGGRTVVVLTQHGKLEMETAFRGRIPLEQRYGSTLVFRCGSPLDPAALSLVSCATAGSIIISGDYSRLPLESDDQVVRAAILVDEILLARQQQQQQQQGQQQGQQGWQGAGAAVGQAGKRPTMVAQVKGREALATLQFACGDRVHAIPTKSANARRLARMVQLPETAALLREFSNYGSHAHLTLRALPSHLAGKTVAELALHMPDAAVVGLQQANLGSGGNGSNSNSNSSSSSSSSGRNSVLVNPSAATIVRQGDQLVLLSGEHVTFLSTPLSTAVDPARSFPGAWGPASRRKGHGSGGGGGTEPVLEPSIVVGAGSMDDEEDLALTPLSSRMSELMPDVSGVTGVSALAASGSMDGSAPEEYRLPEQYYALSGSPQRLLVCGWGCQQTMAELLCALDSGPQSLPVGSSVMLVNHHPDCRKALDEIVRQGDIKNIFLRHTRADPRSRAALGAAVQVGDYTAAMILSDELWHRSSAASDISGTGSGTGGIPGGGGGPVTLEPGSGVDALAVGVEPSSSNRSLHEALRMDASVLGVQLNIRMLLQAAGCRDINLICEKQSHTGVTRFEDMNRLPLGVTFDAASFSARLLSQAAVEPLVWGVYGALGRSVHFFKVDASELAGEQEELSYCQLQQRTLISRQSVLLGFYTIPQRGGGVRLELNPQGEQARSQPRVWNSGDGRCKLLLLAPKAQGTGDAGAAEAAAHPAQAATAPSSV</sequence>
<reference evidence="3" key="1">
    <citation type="journal article" date="2019" name="Plant J.">
        <title>Chlorella vulgaris genome assembly and annotation reveals the molecular basis for metabolic acclimation to high light conditions.</title>
        <authorList>
            <person name="Cecchin M."/>
            <person name="Marcolungo L."/>
            <person name="Rossato M."/>
            <person name="Girolomoni L."/>
            <person name="Cosentino E."/>
            <person name="Cuine S."/>
            <person name="Li-Beisson Y."/>
            <person name="Delledonne M."/>
            <person name="Ballottari M."/>
        </authorList>
    </citation>
    <scope>NUCLEOTIDE SEQUENCE</scope>
    <source>
        <strain evidence="3">211/11P</strain>
    </source>
</reference>
<name>A0A9D4TH15_CHLVU</name>
<organism evidence="3 4">
    <name type="scientific">Chlorella vulgaris</name>
    <name type="common">Green alga</name>
    <dbReference type="NCBI Taxonomy" id="3077"/>
    <lineage>
        <taxon>Eukaryota</taxon>
        <taxon>Viridiplantae</taxon>
        <taxon>Chlorophyta</taxon>
        <taxon>core chlorophytes</taxon>
        <taxon>Trebouxiophyceae</taxon>
        <taxon>Chlorellales</taxon>
        <taxon>Chlorellaceae</taxon>
        <taxon>Chlorella clade</taxon>
        <taxon>Chlorella</taxon>
    </lineage>
</organism>
<feature type="transmembrane region" description="Helical" evidence="2">
    <location>
        <begin position="33"/>
        <end position="53"/>
    </location>
</feature>
<dbReference type="AlphaFoldDB" id="A0A9D4TH15"/>
<evidence type="ECO:0000313" key="4">
    <source>
        <dbReference type="Proteomes" id="UP001055712"/>
    </source>
</evidence>
<feature type="compositionally biased region" description="Low complexity" evidence="1">
    <location>
        <begin position="407"/>
        <end position="424"/>
    </location>
</feature>
<gene>
    <name evidence="3" type="ORF">D9Q98_008962</name>
</gene>
<protein>
    <recommendedName>
        <fullName evidence="5">Ion channel POLLUX</fullName>
    </recommendedName>
</protein>
<keyword evidence="4" id="KW-1185">Reference proteome</keyword>
<evidence type="ECO:0008006" key="5">
    <source>
        <dbReference type="Google" id="ProtNLM"/>
    </source>
</evidence>
<dbReference type="InterPro" id="IPR044849">
    <property type="entry name" value="CASTOR/POLLUX/SYM8-like"/>
</dbReference>
<evidence type="ECO:0000313" key="3">
    <source>
        <dbReference type="EMBL" id="KAI3425193.1"/>
    </source>
</evidence>
<evidence type="ECO:0000256" key="2">
    <source>
        <dbReference type="SAM" id="Phobius"/>
    </source>
</evidence>
<dbReference type="Proteomes" id="UP001055712">
    <property type="component" value="Unassembled WGS sequence"/>
</dbReference>
<feature type="region of interest" description="Disordered" evidence="1">
    <location>
        <begin position="661"/>
        <end position="681"/>
    </location>
</feature>
<keyword evidence="2" id="KW-1133">Transmembrane helix</keyword>
<dbReference type="PANTHER" id="PTHR31563:SF10">
    <property type="entry name" value="ION CHANNEL POLLUX-RELATED"/>
    <property type="match status" value="1"/>
</dbReference>
<feature type="compositionally biased region" description="Gly residues" evidence="1">
    <location>
        <begin position="666"/>
        <end position="680"/>
    </location>
</feature>
<dbReference type="OrthoDB" id="410995at2759"/>
<dbReference type="EMBL" id="SIDB01000012">
    <property type="protein sequence ID" value="KAI3425193.1"/>
    <property type="molecule type" value="Genomic_DNA"/>
</dbReference>
<comment type="caution">
    <text evidence="3">The sequence shown here is derived from an EMBL/GenBank/DDBJ whole genome shotgun (WGS) entry which is preliminary data.</text>
</comment>
<keyword evidence="2" id="KW-0812">Transmembrane</keyword>
<dbReference type="PANTHER" id="PTHR31563">
    <property type="entry name" value="ION CHANNEL POLLUX-RELATED"/>
    <property type="match status" value="1"/>
</dbReference>
<evidence type="ECO:0000256" key="1">
    <source>
        <dbReference type="SAM" id="MobiDB-lite"/>
    </source>
</evidence>
<keyword evidence="2" id="KW-0472">Membrane</keyword>
<feature type="region of interest" description="Disordered" evidence="1">
    <location>
        <begin position="401"/>
        <end position="425"/>
    </location>
</feature>
<reference evidence="3" key="2">
    <citation type="submission" date="2020-11" db="EMBL/GenBank/DDBJ databases">
        <authorList>
            <person name="Cecchin M."/>
            <person name="Marcolungo L."/>
            <person name="Rossato M."/>
            <person name="Girolomoni L."/>
            <person name="Cosentino E."/>
            <person name="Cuine S."/>
            <person name="Li-Beisson Y."/>
            <person name="Delledonne M."/>
            <person name="Ballottari M."/>
        </authorList>
    </citation>
    <scope>NUCLEOTIDE SEQUENCE</scope>
    <source>
        <strain evidence="3">211/11P</strain>
        <tissue evidence="3">Whole cell</tissue>
    </source>
</reference>
<feature type="region of interest" description="Disordered" evidence="1">
    <location>
        <begin position="877"/>
        <end position="897"/>
    </location>
</feature>